<dbReference type="Proteomes" id="UP000324015">
    <property type="component" value="Chromosome"/>
</dbReference>
<dbReference type="EMBL" id="CP029191">
    <property type="protein sequence ID" value="QES46425.1"/>
    <property type="molecule type" value="Genomic_DNA"/>
</dbReference>
<feature type="chain" id="PRO_5038820083" description="Lipoprotein" evidence="1">
    <location>
        <begin position="25"/>
        <end position="83"/>
    </location>
</feature>
<dbReference type="PROSITE" id="PS51257">
    <property type="entry name" value="PROKAR_LIPOPROTEIN"/>
    <property type="match status" value="1"/>
</dbReference>
<organism evidence="2 3">
    <name type="scientific">Streptomyces venezuelae</name>
    <dbReference type="NCBI Taxonomy" id="54571"/>
    <lineage>
        <taxon>Bacteria</taxon>
        <taxon>Bacillati</taxon>
        <taxon>Actinomycetota</taxon>
        <taxon>Actinomycetes</taxon>
        <taxon>Kitasatosporales</taxon>
        <taxon>Streptomycetaceae</taxon>
        <taxon>Streptomyces</taxon>
    </lineage>
</organism>
<protein>
    <recommendedName>
        <fullName evidence="4">Lipoprotein</fullName>
    </recommendedName>
</protein>
<evidence type="ECO:0008006" key="4">
    <source>
        <dbReference type="Google" id="ProtNLM"/>
    </source>
</evidence>
<name>A0A5P2CU85_STRVZ</name>
<proteinExistence type="predicted"/>
<evidence type="ECO:0000313" key="3">
    <source>
        <dbReference type="Proteomes" id="UP000324015"/>
    </source>
</evidence>
<keyword evidence="1" id="KW-0732">Signal</keyword>
<accession>A0A5P2CU85</accession>
<evidence type="ECO:0000256" key="1">
    <source>
        <dbReference type="SAM" id="SignalP"/>
    </source>
</evidence>
<reference evidence="2 3" key="1">
    <citation type="submission" date="2018-05" db="EMBL/GenBank/DDBJ databases">
        <title>Streptomyces venezuelae.</title>
        <authorList>
            <person name="Kim W."/>
            <person name="Lee N."/>
            <person name="Cho B.-K."/>
        </authorList>
    </citation>
    <scope>NUCLEOTIDE SEQUENCE [LARGE SCALE GENOMIC DNA]</scope>
    <source>
        <strain evidence="2 3">ATCC 14585</strain>
    </source>
</reference>
<sequence length="83" mass="9142">MRRLTVAALAVFALVLAGCGADYAEGPAGTVVDKESKYKAAVKHWEYELTTQGKDGREHEFRVSRSDYDDCVRGARYPKCAEG</sequence>
<evidence type="ECO:0000313" key="2">
    <source>
        <dbReference type="EMBL" id="QES46425.1"/>
    </source>
</evidence>
<dbReference type="AlphaFoldDB" id="A0A5P2CU85"/>
<gene>
    <name evidence="2" type="ORF">DEJ49_33190</name>
</gene>
<feature type="signal peptide" evidence="1">
    <location>
        <begin position="1"/>
        <end position="24"/>
    </location>
</feature>